<evidence type="ECO:0000256" key="1">
    <source>
        <dbReference type="ARBA" id="ARBA00000563"/>
    </source>
</evidence>
<comment type="cofactor">
    <cofactor evidence="2">
        <name>Mg(2+)</name>
        <dbReference type="ChEBI" id="CHEBI:18420"/>
    </cofactor>
</comment>
<dbReference type="InterPro" id="IPR012337">
    <property type="entry name" value="RNaseH-like_sf"/>
</dbReference>
<keyword evidence="10" id="KW-0460">Magnesium</keyword>
<dbReference type="GO" id="GO:0046872">
    <property type="term" value="F:metal ion binding"/>
    <property type="evidence" value="ECO:0007669"/>
    <property type="project" value="UniProtKB-KW"/>
</dbReference>
<proteinExistence type="predicted"/>
<comment type="subunit">
    <text evidence="14">Monomer. Interacts with ssb (via C-terminus); this interaction stimulates the exonuclease activity by recruiting the enzyme to its substrate.</text>
</comment>
<dbReference type="AlphaFoldDB" id="A0A381Q870"/>
<dbReference type="FunFam" id="3.30.420.10:FF:000033">
    <property type="entry name" value="Exodeoxyribonuclease I"/>
    <property type="match status" value="1"/>
</dbReference>
<dbReference type="CDD" id="cd06138">
    <property type="entry name" value="ExoI_N"/>
    <property type="match status" value="1"/>
</dbReference>
<organism evidence="17">
    <name type="scientific">marine metagenome</name>
    <dbReference type="NCBI Taxonomy" id="408172"/>
    <lineage>
        <taxon>unclassified sequences</taxon>
        <taxon>metagenomes</taxon>
        <taxon>ecological metagenomes</taxon>
    </lineage>
</organism>
<dbReference type="EMBL" id="UINC01001216">
    <property type="protein sequence ID" value="SUZ74599.1"/>
    <property type="molecule type" value="Genomic_DNA"/>
</dbReference>
<dbReference type="Pfam" id="PF08411">
    <property type="entry name" value="ExoI_SH3"/>
    <property type="match status" value="1"/>
</dbReference>
<keyword evidence="11" id="KW-0238">DNA-binding</keyword>
<sequence length="482" mass="54622">MESSTESFYWYDLETTGIDTQRDRIVQFAGLRTDLNLNPIEEPFVTYVRLAPEILPSIEASLITGITPARTEHGRSEWQALSEINERLSVAGTCVTGFNNIRFDDEFIRYGFYRNLIDPYGREWRDGNSRWDLIDLVRASGALRPDGLEWPLRDGTPVFSLEQMARANNLQHENAHDALADVEATVALARVIKSCQPELYTYALSLRQKTTLGTLLLPVGERICVHVSGIYPNSGYCLTPIVSVARHPIIDNRVIAVDLAGDIDFICESSVQEIRNAVFMPAAQRGRAVTRPPLVTVAFNQCPFVAPISVVRKADADRLHIDLERIQRAQETLANCPDLAERVASVYEEGEHDPPNDPEYALYDGFINDADRRTSERLQDALRNGNAWMNEEFMDPRLATLSQRLKARVRPEEMDADERRAHVEFVRQRLADGDNGLDAFLRELQIWQQKDSLEARDREVVEALIGHAEKLRTQFVTNASIE</sequence>
<evidence type="ECO:0000256" key="9">
    <source>
        <dbReference type="ARBA" id="ARBA00022839"/>
    </source>
</evidence>
<evidence type="ECO:0000259" key="15">
    <source>
        <dbReference type="PROSITE" id="PS51784"/>
    </source>
</evidence>
<keyword evidence="5" id="KW-0540">Nuclease</keyword>
<dbReference type="SMART" id="SM00479">
    <property type="entry name" value="EXOIII"/>
    <property type="match status" value="1"/>
</dbReference>
<accession>A0A381Q870</accession>
<dbReference type="InterPro" id="IPR013520">
    <property type="entry name" value="Ribonucl_H"/>
</dbReference>
<evidence type="ECO:0000256" key="4">
    <source>
        <dbReference type="ARBA" id="ARBA00019900"/>
    </source>
</evidence>
<comment type="catalytic activity">
    <reaction evidence="1">
        <text>Exonucleolytic cleavage in the 3'- to 5'-direction to yield nucleoside 5'-phosphates.</text>
        <dbReference type="EC" id="3.1.11.1"/>
    </reaction>
</comment>
<evidence type="ECO:0000256" key="10">
    <source>
        <dbReference type="ARBA" id="ARBA00022842"/>
    </source>
</evidence>
<evidence type="ECO:0000256" key="11">
    <source>
        <dbReference type="ARBA" id="ARBA00023125"/>
    </source>
</evidence>
<keyword evidence="8" id="KW-0378">Hydrolase</keyword>
<feature type="domain" description="ExoI C-terminal" evidence="16">
    <location>
        <begin position="354"/>
        <end position="472"/>
    </location>
</feature>
<keyword evidence="7" id="KW-0227">DNA damage</keyword>
<evidence type="ECO:0000256" key="12">
    <source>
        <dbReference type="ARBA" id="ARBA00023204"/>
    </source>
</evidence>
<dbReference type="InterPro" id="IPR058561">
    <property type="entry name" value="Exonuc_1_C"/>
</dbReference>
<dbReference type="GO" id="GO:0008310">
    <property type="term" value="F:single-stranded DNA 3'-5' DNA exonuclease activity"/>
    <property type="evidence" value="ECO:0007669"/>
    <property type="project" value="UniProtKB-EC"/>
</dbReference>
<gene>
    <name evidence="17" type="ORF">METZ01_LOCUS27453</name>
</gene>
<evidence type="ECO:0000256" key="13">
    <source>
        <dbReference type="ARBA" id="ARBA00031220"/>
    </source>
</evidence>
<dbReference type="Gene3D" id="3.30.420.10">
    <property type="entry name" value="Ribonuclease H-like superfamily/Ribonuclease H"/>
    <property type="match status" value="1"/>
</dbReference>
<dbReference type="Gene3D" id="3.30.1520.20">
    <property type="entry name" value="Exonuclease ExoI, domain 2"/>
    <property type="match status" value="1"/>
</dbReference>
<protein>
    <recommendedName>
        <fullName evidence="4">Exodeoxyribonuclease I</fullName>
        <ecNumber evidence="3">3.1.11.1</ecNumber>
    </recommendedName>
    <alternativeName>
        <fullName evidence="13">DNA deoxyribophosphodiesterase</fullName>
    </alternativeName>
</protein>
<evidence type="ECO:0000313" key="17">
    <source>
        <dbReference type="EMBL" id="SUZ74599.1"/>
    </source>
</evidence>
<evidence type="ECO:0000256" key="7">
    <source>
        <dbReference type="ARBA" id="ARBA00022763"/>
    </source>
</evidence>
<evidence type="ECO:0000256" key="8">
    <source>
        <dbReference type="ARBA" id="ARBA00022801"/>
    </source>
</evidence>
<keyword evidence="6" id="KW-0479">Metal-binding</keyword>
<evidence type="ECO:0000256" key="14">
    <source>
        <dbReference type="ARBA" id="ARBA00046792"/>
    </source>
</evidence>
<dbReference type="PROSITE" id="PS51785">
    <property type="entry name" value="EXOI_C"/>
    <property type="match status" value="1"/>
</dbReference>
<reference evidence="17" key="1">
    <citation type="submission" date="2018-05" db="EMBL/GenBank/DDBJ databases">
        <authorList>
            <person name="Lanie J.A."/>
            <person name="Ng W.-L."/>
            <person name="Kazmierczak K.M."/>
            <person name="Andrzejewski T.M."/>
            <person name="Davidsen T.M."/>
            <person name="Wayne K.J."/>
            <person name="Tettelin H."/>
            <person name="Glass J.I."/>
            <person name="Rusch D."/>
            <person name="Podicherti R."/>
            <person name="Tsui H.-C.T."/>
            <person name="Winkler M.E."/>
        </authorList>
    </citation>
    <scope>NUCLEOTIDE SEQUENCE</scope>
</reference>
<keyword evidence="9" id="KW-0269">Exonuclease</keyword>
<dbReference type="Pfam" id="PF26016">
    <property type="entry name" value="ExoI_C"/>
    <property type="match status" value="1"/>
</dbReference>
<dbReference type="GO" id="GO:0005829">
    <property type="term" value="C:cytosol"/>
    <property type="evidence" value="ECO:0007669"/>
    <property type="project" value="TreeGrafter"/>
</dbReference>
<dbReference type="SUPFAM" id="SSF53098">
    <property type="entry name" value="Ribonuclease H-like"/>
    <property type="match status" value="1"/>
</dbReference>
<dbReference type="InterPro" id="IPR038649">
    <property type="entry name" value="EXOI_SH3_sf"/>
</dbReference>
<evidence type="ECO:0000256" key="5">
    <source>
        <dbReference type="ARBA" id="ARBA00022722"/>
    </source>
</evidence>
<dbReference type="EC" id="3.1.11.1" evidence="3"/>
<dbReference type="InterPro" id="IPR023607">
    <property type="entry name" value="Exodeoxyribonuclease_I"/>
</dbReference>
<dbReference type="InterPro" id="IPR036397">
    <property type="entry name" value="RNaseH_sf"/>
</dbReference>
<dbReference type="NCBIfam" id="NF008746">
    <property type="entry name" value="PRK11779.1"/>
    <property type="match status" value="1"/>
</dbReference>
<keyword evidence="12" id="KW-0234">DNA repair</keyword>
<dbReference type="Gene3D" id="1.20.1280.70">
    <property type="entry name" value="Exonuclease ExoI, domain 3"/>
    <property type="match status" value="1"/>
</dbReference>
<evidence type="ECO:0000256" key="6">
    <source>
        <dbReference type="ARBA" id="ARBA00022723"/>
    </source>
</evidence>
<dbReference type="PIRSF" id="PIRSF000977">
    <property type="entry name" value="Exodeoxyribonuclease_I"/>
    <property type="match status" value="1"/>
</dbReference>
<evidence type="ECO:0000259" key="16">
    <source>
        <dbReference type="PROSITE" id="PS51785"/>
    </source>
</evidence>
<dbReference type="PANTHER" id="PTHR30231:SF41">
    <property type="entry name" value="DNA POLYMERASE III SUBUNIT EPSILON"/>
    <property type="match status" value="1"/>
</dbReference>
<feature type="domain" description="ExoI SH3-like" evidence="15">
    <location>
        <begin position="197"/>
        <end position="351"/>
    </location>
</feature>
<name>A0A381Q870_9ZZZZ</name>
<dbReference type="InterPro" id="IPR034747">
    <property type="entry name" value="EXOI_SH3"/>
</dbReference>
<evidence type="ECO:0000256" key="2">
    <source>
        <dbReference type="ARBA" id="ARBA00001946"/>
    </source>
</evidence>
<dbReference type="PANTHER" id="PTHR30231">
    <property type="entry name" value="DNA POLYMERASE III SUBUNIT EPSILON"/>
    <property type="match status" value="1"/>
</dbReference>
<dbReference type="InterPro" id="IPR013620">
    <property type="entry name" value="Exonuc_1_SH3"/>
</dbReference>
<evidence type="ECO:0000256" key="3">
    <source>
        <dbReference type="ARBA" id="ARBA00012108"/>
    </source>
</evidence>
<dbReference type="GO" id="GO:0045004">
    <property type="term" value="P:DNA replication proofreading"/>
    <property type="evidence" value="ECO:0007669"/>
    <property type="project" value="TreeGrafter"/>
</dbReference>
<dbReference type="Pfam" id="PF00929">
    <property type="entry name" value="RNase_T"/>
    <property type="match status" value="1"/>
</dbReference>
<dbReference type="GO" id="GO:0003677">
    <property type="term" value="F:DNA binding"/>
    <property type="evidence" value="ECO:0007669"/>
    <property type="project" value="UniProtKB-KW"/>
</dbReference>
<dbReference type="PROSITE" id="PS51784">
    <property type="entry name" value="EXOI_SH3"/>
    <property type="match status" value="1"/>
</dbReference>